<proteinExistence type="predicted"/>
<feature type="transmembrane region" description="Helical" evidence="2">
    <location>
        <begin position="237"/>
        <end position="259"/>
    </location>
</feature>
<dbReference type="GO" id="GO:0019991">
    <property type="term" value="P:septate junction assembly"/>
    <property type="evidence" value="ECO:0007669"/>
    <property type="project" value="TreeGrafter"/>
</dbReference>
<dbReference type="GO" id="GO:0060857">
    <property type="term" value="P:establishment of glial blood-brain barrier"/>
    <property type="evidence" value="ECO:0007669"/>
    <property type="project" value="TreeGrafter"/>
</dbReference>
<evidence type="ECO:0000313" key="3">
    <source>
        <dbReference type="EMBL" id="CAD7204594.1"/>
    </source>
</evidence>
<gene>
    <name evidence="3" type="ORF">TDIB3V08_LOCUS10751</name>
</gene>
<dbReference type="PANTHER" id="PTHR36694:SF4">
    <property type="entry name" value="LD42595P"/>
    <property type="match status" value="1"/>
</dbReference>
<dbReference type="GO" id="GO:0035159">
    <property type="term" value="P:regulation of tube length, open tracheal system"/>
    <property type="evidence" value="ECO:0007669"/>
    <property type="project" value="TreeGrafter"/>
</dbReference>
<organism evidence="3">
    <name type="scientific">Timema douglasi</name>
    <name type="common">Walking stick</name>
    <dbReference type="NCBI Taxonomy" id="61478"/>
    <lineage>
        <taxon>Eukaryota</taxon>
        <taxon>Metazoa</taxon>
        <taxon>Ecdysozoa</taxon>
        <taxon>Arthropoda</taxon>
        <taxon>Hexapoda</taxon>
        <taxon>Insecta</taxon>
        <taxon>Pterygota</taxon>
        <taxon>Neoptera</taxon>
        <taxon>Polyneoptera</taxon>
        <taxon>Phasmatodea</taxon>
        <taxon>Timematodea</taxon>
        <taxon>Timematoidea</taxon>
        <taxon>Timematidae</taxon>
        <taxon>Timema</taxon>
    </lineage>
</organism>
<reference evidence="3" key="1">
    <citation type="submission" date="2020-11" db="EMBL/GenBank/DDBJ databases">
        <authorList>
            <person name="Tran Van P."/>
        </authorList>
    </citation>
    <scope>NUCLEOTIDE SEQUENCE</scope>
</reference>
<evidence type="ECO:0000256" key="1">
    <source>
        <dbReference type="SAM" id="MobiDB-lite"/>
    </source>
</evidence>
<feature type="transmembrane region" description="Helical" evidence="2">
    <location>
        <begin position="297"/>
        <end position="325"/>
    </location>
</feature>
<sequence>MLGPKLGTNDPVEGVLLVEDNSQQEVSLGQTYDPSPEKSPLKFPQCLGIASVRHPSGYEVNSSDEEAPRKLDLRDKVILLKGKGVVFDSYKKEKKPGVYSQRLAAQQPKRLVMAELMGAMNYGRKTPSMGTPSMYSHMTTRSSANLKSTRSRSMHSVVIPWYQKPILHNAWLLDIQRGALLTAAYSVVLSLFTLCTSVFDVYCLAQAAPGSTHYGYYIISFEFVYVGSVHVRNALFVFALFSLLGSLVVLVTGIILIIALRKEYEKKMVPWIYAFAVFTLFRLFAFVFASIVTDMIFAYNIMMCLLWILFTVWNVYGWLLVYSLYLELSDLTKLEDLAHLRMGTMASLNASTTHSLAGSRPTTPHSTVSTAPV</sequence>
<protein>
    <submittedName>
        <fullName evidence="3">Uncharacterized protein</fullName>
    </submittedName>
</protein>
<feature type="compositionally biased region" description="Polar residues" evidence="1">
    <location>
        <begin position="20"/>
        <end position="33"/>
    </location>
</feature>
<dbReference type="PANTHER" id="PTHR36694">
    <property type="entry name" value="PASIFLORA 1, ISOFORM A-RELATED"/>
    <property type="match status" value="1"/>
</dbReference>
<feature type="transmembrane region" description="Helical" evidence="2">
    <location>
        <begin position="271"/>
        <end position="291"/>
    </location>
</feature>
<name>A0A7R8ZCD5_TIMDO</name>
<dbReference type="EMBL" id="OA572694">
    <property type="protein sequence ID" value="CAD7204594.1"/>
    <property type="molecule type" value="Genomic_DNA"/>
</dbReference>
<dbReference type="GO" id="GO:0005886">
    <property type="term" value="C:plasma membrane"/>
    <property type="evidence" value="ECO:0007669"/>
    <property type="project" value="TreeGrafter"/>
</dbReference>
<feature type="transmembrane region" description="Helical" evidence="2">
    <location>
        <begin position="214"/>
        <end position="231"/>
    </location>
</feature>
<keyword evidence="2" id="KW-0472">Membrane</keyword>
<feature type="region of interest" description="Disordered" evidence="1">
    <location>
        <begin position="353"/>
        <end position="373"/>
    </location>
</feature>
<keyword evidence="2" id="KW-0812">Transmembrane</keyword>
<accession>A0A7R8ZCD5</accession>
<keyword evidence="2" id="KW-1133">Transmembrane helix</keyword>
<feature type="transmembrane region" description="Helical" evidence="2">
    <location>
        <begin position="183"/>
        <end position="202"/>
    </location>
</feature>
<dbReference type="AlphaFoldDB" id="A0A7R8ZCD5"/>
<evidence type="ECO:0000256" key="2">
    <source>
        <dbReference type="SAM" id="Phobius"/>
    </source>
</evidence>
<feature type="region of interest" description="Disordered" evidence="1">
    <location>
        <begin position="19"/>
        <end position="40"/>
    </location>
</feature>